<protein>
    <submittedName>
        <fullName evidence="2">Uncharacterized protein</fullName>
    </submittedName>
</protein>
<feature type="region of interest" description="Disordered" evidence="1">
    <location>
        <begin position="112"/>
        <end position="149"/>
    </location>
</feature>
<dbReference type="Proteomes" id="UP001497516">
    <property type="component" value="Chromosome 4"/>
</dbReference>
<organism evidence="2 3">
    <name type="scientific">Linum trigynum</name>
    <dbReference type="NCBI Taxonomy" id="586398"/>
    <lineage>
        <taxon>Eukaryota</taxon>
        <taxon>Viridiplantae</taxon>
        <taxon>Streptophyta</taxon>
        <taxon>Embryophyta</taxon>
        <taxon>Tracheophyta</taxon>
        <taxon>Spermatophyta</taxon>
        <taxon>Magnoliopsida</taxon>
        <taxon>eudicotyledons</taxon>
        <taxon>Gunneridae</taxon>
        <taxon>Pentapetalae</taxon>
        <taxon>rosids</taxon>
        <taxon>fabids</taxon>
        <taxon>Malpighiales</taxon>
        <taxon>Linaceae</taxon>
        <taxon>Linum</taxon>
    </lineage>
</organism>
<sequence>MKKKEEGLGGDEESWTTSEIRLMSSRGLMASSPEEETRWKMKMEGGGFPPLTYLSLAALEHPVPSGRTTDRFVGPSGSVGAGCGGQIVVFGLKSGLMELLSGSQMQEAVDREDPQNEPEIGGKWASQDSSGGTNLLRATKRDSSGFPTAGGPNFRDSLGHLLTLLLGLFFMTGIGGKKEVGFQ</sequence>
<reference evidence="2 3" key="1">
    <citation type="submission" date="2024-04" db="EMBL/GenBank/DDBJ databases">
        <authorList>
            <person name="Fracassetti M."/>
        </authorList>
    </citation>
    <scope>NUCLEOTIDE SEQUENCE [LARGE SCALE GENOMIC DNA]</scope>
</reference>
<feature type="region of interest" description="Disordered" evidence="1">
    <location>
        <begin position="1"/>
        <end position="36"/>
    </location>
</feature>
<proteinExistence type="predicted"/>
<keyword evidence="3" id="KW-1185">Reference proteome</keyword>
<gene>
    <name evidence="2" type="ORF">LTRI10_LOCUS22484</name>
</gene>
<name>A0AAV2E5C7_9ROSI</name>
<evidence type="ECO:0000313" key="3">
    <source>
        <dbReference type="Proteomes" id="UP001497516"/>
    </source>
</evidence>
<dbReference type="AlphaFoldDB" id="A0AAV2E5C7"/>
<evidence type="ECO:0000313" key="2">
    <source>
        <dbReference type="EMBL" id="CAL1381079.1"/>
    </source>
</evidence>
<dbReference type="EMBL" id="OZ034817">
    <property type="protein sequence ID" value="CAL1381079.1"/>
    <property type="molecule type" value="Genomic_DNA"/>
</dbReference>
<evidence type="ECO:0000256" key="1">
    <source>
        <dbReference type="SAM" id="MobiDB-lite"/>
    </source>
</evidence>
<accession>A0AAV2E5C7</accession>